<evidence type="ECO:0000256" key="6">
    <source>
        <dbReference type="ARBA" id="ARBA00023136"/>
    </source>
</evidence>
<dbReference type="InterPro" id="IPR027417">
    <property type="entry name" value="P-loop_NTPase"/>
</dbReference>
<dbReference type="PROSITE" id="PS00211">
    <property type="entry name" value="ABC_TRANSPORTER_1"/>
    <property type="match status" value="1"/>
</dbReference>
<feature type="transmembrane region" description="Helical" evidence="7">
    <location>
        <begin position="373"/>
        <end position="391"/>
    </location>
</feature>
<evidence type="ECO:0000313" key="9">
    <source>
        <dbReference type="EMBL" id="KAJ8308059.1"/>
    </source>
</evidence>
<dbReference type="InterPro" id="IPR017871">
    <property type="entry name" value="ABC_transporter-like_CS"/>
</dbReference>
<keyword evidence="10" id="KW-1185">Reference proteome</keyword>
<gene>
    <name evidence="9" type="ORF">KUTeg_012933</name>
</gene>
<feature type="transmembrane region" description="Helical" evidence="7">
    <location>
        <begin position="519"/>
        <end position="539"/>
    </location>
</feature>
<evidence type="ECO:0000256" key="2">
    <source>
        <dbReference type="ARBA" id="ARBA00005814"/>
    </source>
</evidence>
<dbReference type="InterPro" id="IPR003439">
    <property type="entry name" value="ABC_transporter-like_ATP-bd"/>
</dbReference>
<proteinExistence type="inferred from homology"/>
<protein>
    <recommendedName>
        <fullName evidence="8">ABC transporter domain-containing protein</fullName>
    </recommendedName>
</protein>
<dbReference type="InterPro" id="IPR013525">
    <property type="entry name" value="ABC2_TM"/>
</dbReference>
<feature type="domain" description="ABC transporter" evidence="8">
    <location>
        <begin position="32"/>
        <end position="281"/>
    </location>
</feature>
<dbReference type="EMBL" id="JARBDR010000657">
    <property type="protein sequence ID" value="KAJ8308059.1"/>
    <property type="molecule type" value="Genomic_DNA"/>
</dbReference>
<accession>A0ABQ9ES75</accession>
<evidence type="ECO:0000256" key="5">
    <source>
        <dbReference type="ARBA" id="ARBA00022989"/>
    </source>
</evidence>
<evidence type="ECO:0000256" key="1">
    <source>
        <dbReference type="ARBA" id="ARBA00004141"/>
    </source>
</evidence>
<evidence type="ECO:0000259" key="8">
    <source>
        <dbReference type="PROSITE" id="PS50893"/>
    </source>
</evidence>
<evidence type="ECO:0000256" key="4">
    <source>
        <dbReference type="ARBA" id="ARBA00022692"/>
    </source>
</evidence>
<dbReference type="InterPro" id="IPR043926">
    <property type="entry name" value="ABCG_dom"/>
</dbReference>
<dbReference type="InterPro" id="IPR050352">
    <property type="entry name" value="ABCG_transporters"/>
</dbReference>
<evidence type="ECO:0000256" key="3">
    <source>
        <dbReference type="ARBA" id="ARBA00022448"/>
    </source>
</evidence>
<evidence type="ECO:0000256" key="7">
    <source>
        <dbReference type="SAM" id="Phobius"/>
    </source>
</evidence>
<evidence type="ECO:0000313" key="10">
    <source>
        <dbReference type="Proteomes" id="UP001217089"/>
    </source>
</evidence>
<dbReference type="PANTHER" id="PTHR48041:SF113">
    <property type="entry name" value="ATP-BINDING CASSETTE SUB-FAMILY G MEMBER 5"/>
    <property type="match status" value="1"/>
</dbReference>
<keyword evidence="4 7" id="KW-0812">Transmembrane</keyword>
<organism evidence="9 10">
    <name type="scientific">Tegillarca granosa</name>
    <name type="common">Malaysian cockle</name>
    <name type="synonym">Anadara granosa</name>
    <dbReference type="NCBI Taxonomy" id="220873"/>
    <lineage>
        <taxon>Eukaryota</taxon>
        <taxon>Metazoa</taxon>
        <taxon>Spiralia</taxon>
        <taxon>Lophotrochozoa</taxon>
        <taxon>Mollusca</taxon>
        <taxon>Bivalvia</taxon>
        <taxon>Autobranchia</taxon>
        <taxon>Pteriomorphia</taxon>
        <taxon>Arcoida</taxon>
        <taxon>Arcoidea</taxon>
        <taxon>Arcidae</taxon>
        <taxon>Tegillarca</taxon>
    </lineage>
</organism>
<feature type="transmembrane region" description="Helical" evidence="7">
    <location>
        <begin position="444"/>
        <end position="469"/>
    </location>
</feature>
<comment type="caution">
    <text evidence="9">The sequence shown here is derived from an EMBL/GenBank/DDBJ whole genome shotgun (WGS) entry which is preliminary data.</text>
</comment>
<dbReference type="Pfam" id="PF00005">
    <property type="entry name" value="ABC_tran"/>
    <property type="match status" value="1"/>
</dbReference>
<dbReference type="Pfam" id="PF19055">
    <property type="entry name" value="ABC2_membrane_7"/>
    <property type="match status" value="1"/>
</dbReference>
<reference evidence="9 10" key="1">
    <citation type="submission" date="2022-12" db="EMBL/GenBank/DDBJ databases">
        <title>Chromosome-level genome of Tegillarca granosa.</title>
        <authorList>
            <person name="Kim J."/>
        </authorList>
    </citation>
    <scope>NUCLEOTIDE SEQUENCE [LARGE SCALE GENOMIC DNA]</scope>
    <source>
        <strain evidence="9">Teg-2019</strain>
        <tissue evidence="9">Adductor muscle</tissue>
    </source>
</reference>
<feature type="transmembrane region" description="Helical" evidence="7">
    <location>
        <begin position="403"/>
        <end position="424"/>
    </location>
</feature>
<dbReference type="Gene3D" id="3.40.50.300">
    <property type="entry name" value="P-loop containing nucleotide triphosphate hydrolases"/>
    <property type="match status" value="1"/>
</dbReference>
<keyword evidence="5 7" id="KW-1133">Transmembrane helix</keyword>
<dbReference type="Proteomes" id="UP001217089">
    <property type="component" value="Unassembled WGS sequence"/>
</dbReference>
<keyword evidence="6 7" id="KW-0472">Membrane</keyword>
<dbReference type="SUPFAM" id="SSF52540">
    <property type="entry name" value="P-loop containing nucleoside triphosphate hydrolases"/>
    <property type="match status" value="1"/>
</dbReference>
<dbReference type="PANTHER" id="PTHR48041">
    <property type="entry name" value="ABC TRANSPORTER G FAMILY MEMBER 28"/>
    <property type="match status" value="1"/>
</dbReference>
<dbReference type="PROSITE" id="PS50893">
    <property type="entry name" value="ABC_TRANSPORTER_2"/>
    <property type="match status" value="1"/>
</dbReference>
<name>A0ABQ9ES75_TEGGR</name>
<comment type="subcellular location">
    <subcellularLocation>
        <location evidence="1">Membrane</location>
        <topology evidence="1">Multi-pass membrane protein</topology>
    </subcellularLocation>
</comment>
<comment type="similarity">
    <text evidence="2">Belongs to the ABC transporter superfamily. ABCG family. Eye pigment precursor importer (TC 3.A.1.204) subfamily.</text>
</comment>
<sequence>MILKTNSRNKFTTRMLNCTAVGTKQDDDFPCLNLLGVNYDVKEYVGPWYKGACFRYRRHKKVLRDVTVQFKGGELTALLGNSGSGKTSLLDIIACRTSGKLTGKVYYQNQEMTSTLFQSISAYVIQADRLLATLSVRETLTYAAYLRLPGRSSKQEIKDQVQRVIIDMGLRQVSDSRIGGLITRGISGGEKRRVTIAIQLLQDPNEPTSGLDSHTAHYLVSKLAEIAHRGKIVILTIHQPRSDIFDLFDQIGLMSVGEMAYFGKAGNLVSYFTNLGYPCPKYANPLDHYISVDRRNYEQQHNTLFRVHKLIDSYLDSQVCKAIRNDVIEETIKPSRKKRSINKNMIETTSVFRAFFTLYRRLCVNLWRDRHNWLARIYCPLFYVAVNVLYLQQIKDDQQSIQNRIGLIYNSITVPFFGAIIVVIPSSKIPSIRDVFYRERRDGLYSVTTFLIAYMLHVLPVQIFSSVLFSVTLYCNDSGVGMYNDIGRFGIYFGIVISIMFIGEITTMAIMGAVHNPGIANTMSSLFVSASVLVSSGLLRSLPNMLEGLQWLSYITVFRYSSQILAANEFNKLNLTCTSSDKGTPCQYPSGDAFLADFFPYAVGDLKINIGIVVNSDTRQNVK</sequence>
<feature type="transmembrane region" description="Helical" evidence="7">
    <location>
        <begin position="489"/>
        <end position="513"/>
    </location>
</feature>
<keyword evidence="3" id="KW-0813">Transport</keyword>
<dbReference type="Pfam" id="PF01061">
    <property type="entry name" value="ABC2_membrane"/>
    <property type="match status" value="1"/>
</dbReference>